<protein>
    <submittedName>
        <fullName evidence="2">DUF4097 family beta strand repeat-containing protein</fullName>
    </submittedName>
</protein>
<proteinExistence type="predicted"/>
<dbReference type="Pfam" id="PF13349">
    <property type="entry name" value="DUF4097"/>
    <property type="match status" value="1"/>
</dbReference>
<name>A0AAP3M4L4_9LACO</name>
<comment type="caution">
    <text evidence="2">The sequence shown here is derived from an EMBL/GenBank/DDBJ whole genome shotgun (WGS) entry which is preliminary data.</text>
</comment>
<organism evidence="2 3">
    <name type="scientific">Lactobacillus mulieris</name>
    <dbReference type="NCBI Taxonomy" id="2508708"/>
    <lineage>
        <taxon>Bacteria</taxon>
        <taxon>Bacillati</taxon>
        <taxon>Bacillota</taxon>
        <taxon>Bacilli</taxon>
        <taxon>Lactobacillales</taxon>
        <taxon>Lactobacillaceae</taxon>
        <taxon>Lactobacillus</taxon>
    </lineage>
</organism>
<dbReference type="EMBL" id="JAKHLF010000012">
    <property type="protein sequence ID" value="MCZ3845242.1"/>
    <property type="molecule type" value="Genomic_DNA"/>
</dbReference>
<dbReference type="Proteomes" id="UP001213015">
    <property type="component" value="Unassembled WGS sequence"/>
</dbReference>
<evidence type="ECO:0000313" key="2">
    <source>
        <dbReference type="EMBL" id="MCZ3845242.1"/>
    </source>
</evidence>
<dbReference type="GeneID" id="97459102"/>
<accession>A0AAP3M4L4</accession>
<reference evidence="2" key="1">
    <citation type="submission" date="2022-01" db="EMBL/GenBank/DDBJ databases">
        <title>VMRC isolate genome collection.</title>
        <authorList>
            <person name="France M."/>
            <person name="Rutt L."/>
            <person name="Humphrys M."/>
            <person name="Ravel J."/>
        </authorList>
    </citation>
    <scope>NUCLEOTIDE SEQUENCE</scope>
    <source>
        <strain evidence="2">C0127B5</strain>
    </source>
</reference>
<evidence type="ECO:0000313" key="3">
    <source>
        <dbReference type="Proteomes" id="UP001213015"/>
    </source>
</evidence>
<dbReference type="InterPro" id="IPR025164">
    <property type="entry name" value="Toastrack_DUF4097"/>
</dbReference>
<gene>
    <name evidence="2" type="ORF">L2422_07005</name>
</gene>
<sequence>MKSLTLFLDDVFVKIIEDDTFSISFHNCQPEDFEITPGENTTIKQIHSSQGLFIKKKYFSLSFKSKDEVTSIIELKLPSLEHLNGICDVGGISLRNLTVNTIDIQVDSGLVYLNNIHAEKVSITCDTGTVNADKLIVSDHCDINVDSGTLFIKNSLTSLCGYDIKCETGISKLFGSVKIRGDKRLFKAGVPMYRLRNDTGLCTIE</sequence>
<evidence type="ECO:0000259" key="1">
    <source>
        <dbReference type="Pfam" id="PF13349"/>
    </source>
</evidence>
<dbReference type="RefSeq" id="WP_006586403.1">
    <property type="nucleotide sequence ID" value="NZ_CABMGH010000013.1"/>
</dbReference>
<feature type="domain" description="DUF4097" evidence="1">
    <location>
        <begin position="14"/>
        <end position="154"/>
    </location>
</feature>
<dbReference type="AlphaFoldDB" id="A0AAP3M4L4"/>